<sequence length="114" mass="13841">MIQIACFYLALKREILREIGLFYLLPHQRRKNNWFPNIFFYQVSAYELRRLFIKIKAATQSDDYKEFHKLEEKIYEVRDLTKSLEQKSEIQIEEIAEIKNLITNLTNRLAKKDI</sequence>
<dbReference type="EMBL" id="WTPW01000275">
    <property type="protein sequence ID" value="KAF0527751.1"/>
    <property type="molecule type" value="Genomic_DNA"/>
</dbReference>
<protein>
    <submittedName>
        <fullName evidence="1">Uncharacterized protein</fullName>
    </submittedName>
</protein>
<name>A0A8H4AS70_GIGMA</name>
<dbReference type="AlphaFoldDB" id="A0A8H4AS70"/>
<evidence type="ECO:0000313" key="1">
    <source>
        <dbReference type="EMBL" id="KAF0527751.1"/>
    </source>
</evidence>
<dbReference type="OrthoDB" id="2317600at2759"/>
<keyword evidence="2" id="KW-1185">Reference proteome</keyword>
<evidence type="ECO:0000313" key="2">
    <source>
        <dbReference type="Proteomes" id="UP000439903"/>
    </source>
</evidence>
<organism evidence="1 2">
    <name type="scientific">Gigaspora margarita</name>
    <dbReference type="NCBI Taxonomy" id="4874"/>
    <lineage>
        <taxon>Eukaryota</taxon>
        <taxon>Fungi</taxon>
        <taxon>Fungi incertae sedis</taxon>
        <taxon>Mucoromycota</taxon>
        <taxon>Glomeromycotina</taxon>
        <taxon>Glomeromycetes</taxon>
        <taxon>Diversisporales</taxon>
        <taxon>Gigasporaceae</taxon>
        <taxon>Gigaspora</taxon>
    </lineage>
</organism>
<reference evidence="1 2" key="1">
    <citation type="journal article" date="2019" name="Environ. Microbiol.">
        <title>At the nexus of three kingdoms: the genome of the mycorrhizal fungus Gigaspora margarita provides insights into plant, endobacterial and fungal interactions.</title>
        <authorList>
            <person name="Venice F."/>
            <person name="Ghignone S."/>
            <person name="Salvioli di Fossalunga A."/>
            <person name="Amselem J."/>
            <person name="Novero M."/>
            <person name="Xianan X."/>
            <person name="Sedzielewska Toro K."/>
            <person name="Morin E."/>
            <person name="Lipzen A."/>
            <person name="Grigoriev I.V."/>
            <person name="Henrissat B."/>
            <person name="Martin F.M."/>
            <person name="Bonfante P."/>
        </authorList>
    </citation>
    <scope>NUCLEOTIDE SEQUENCE [LARGE SCALE GENOMIC DNA]</scope>
    <source>
        <strain evidence="1 2">BEG34</strain>
    </source>
</reference>
<accession>A0A8H4AS70</accession>
<comment type="caution">
    <text evidence="1">The sequence shown here is derived from an EMBL/GenBank/DDBJ whole genome shotgun (WGS) entry which is preliminary data.</text>
</comment>
<proteinExistence type="predicted"/>
<gene>
    <name evidence="1" type="ORF">F8M41_013480</name>
</gene>
<dbReference type="Proteomes" id="UP000439903">
    <property type="component" value="Unassembled WGS sequence"/>
</dbReference>